<evidence type="ECO:0000313" key="2">
    <source>
        <dbReference type="Proteomes" id="UP000051576"/>
    </source>
</evidence>
<evidence type="ECO:0000313" key="1">
    <source>
        <dbReference type="EMBL" id="KRM87032.1"/>
    </source>
</evidence>
<dbReference type="STRING" id="1133569.FD21_GL001414"/>
<dbReference type="AlphaFoldDB" id="A0A0R2C5Y6"/>
<dbReference type="Proteomes" id="UP000051576">
    <property type="component" value="Unassembled WGS sequence"/>
</dbReference>
<protein>
    <recommendedName>
        <fullName evidence="3">DUF1177 domain-containing protein</fullName>
    </recommendedName>
</protein>
<dbReference type="EMBL" id="AYYX01000040">
    <property type="protein sequence ID" value="KRM87032.1"/>
    <property type="molecule type" value="Genomic_DNA"/>
</dbReference>
<evidence type="ECO:0008006" key="3">
    <source>
        <dbReference type="Google" id="ProtNLM"/>
    </source>
</evidence>
<dbReference type="Pfam" id="PF06675">
    <property type="entry name" value="DUF1177"/>
    <property type="match status" value="1"/>
</dbReference>
<accession>A0A0R2C5Y6</accession>
<proteinExistence type="predicted"/>
<dbReference type="PATRIC" id="fig|1133569.4.peg.1549"/>
<dbReference type="RefSeq" id="WP_056970636.1">
    <property type="nucleotide sequence ID" value="NZ_AYYX01000040.1"/>
</dbReference>
<keyword evidence="2" id="KW-1185">Reference proteome</keyword>
<dbReference type="InterPro" id="IPR009561">
    <property type="entry name" value="DUF1177"/>
</dbReference>
<sequence length="311" mass="33142">MVLKQVLEVSDLIDDGYVTGMKVKKVFEKYSKVSVSVQTVTGEKGHTDFIKIVIPGKNGKTNQGSAPTLGIVGRLGGIGARPKKIGMVSDGDGAVAALSAAYKLADMQTKMDELPGDVIVTTHICPNAPTQSHQPVDFMDSPVTIMQMNQYEVTDEMDAVLSIDTTKGNKIVNHKGISISPTVKEGYILKVSSELVNLMETVTGDLANTFPITIQDITPYGNGVYHLNSILQPAVATDAPVVGVAITTISAVPGSASGSNHEGDIALAAQFAIEVAKQFTSNELNFYENDEYNKLVELYGSLKNFQTLGSD</sequence>
<reference evidence="1 2" key="1">
    <citation type="journal article" date="2015" name="Genome Announc.">
        <title>Expanding the biotechnology potential of lactobacilli through comparative genomics of 213 strains and associated genera.</title>
        <authorList>
            <person name="Sun Z."/>
            <person name="Harris H.M."/>
            <person name="McCann A."/>
            <person name="Guo C."/>
            <person name="Argimon S."/>
            <person name="Zhang W."/>
            <person name="Yang X."/>
            <person name="Jeffery I.B."/>
            <person name="Cooney J.C."/>
            <person name="Kagawa T.F."/>
            <person name="Liu W."/>
            <person name="Song Y."/>
            <person name="Salvetti E."/>
            <person name="Wrobel A."/>
            <person name="Rasinkangas P."/>
            <person name="Parkhill J."/>
            <person name="Rea M.C."/>
            <person name="O'Sullivan O."/>
            <person name="Ritari J."/>
            <person name="Douillard F.P."/>
            <person name="Paul Ross R."/>
            <person name="Yang R."/>
            <person name="Briner A.E."/>
            <person name="Felis G.E."/>
            <person name="de Vos W.M."/>
            <person name="Barrangou R."/>
            <person name="Klaenhammer T.R."/>
            <person name="Caufield P.W."/>
            <person name="Cui Y."/>
            <person name="Zhang H."/>
            <person name="O'Toole P.W."/>
        </authorList>
    </citation>
    <scope>NUCLEOTIDE SEQUENCE [LARGE SCALE GENOMIC DNA]</scope>
    <source>
        <strain evidence="1 2">DSM 20605</strain>
    </source>
</reference>
<gene>
    <name evidence="1" type="ORF">FD21_GL001414</name>
</gene>
<comment type="caution">
    <text evidence="1">The sequence shown here is derived from an EMBL/GenBank/DDBJ whole genome shotgun (WGS) entry which is preliminary data.</text>
</comment>
<organism evidence="1 2">
    <name type="scientific">Liquorilactobacillus vini DSM 20605</name>
    <dbReference type="NCBI Taxonomy" id="1133569"/>
    <lineage>
        <taxon>Bacteria</taxon>
        <taxon>Bacillati</taxon>
        <taxon>Bacillota</taxon>
        <taxon>Bacilli</taxon>
        <taxon>Lactobacillales</taxon>
        <taxon>Lactobacillaceae</taxon>
        <taxon>Liquorilactobacillus</taxon>
    </lineage>
</organism>
<name>A0A0R2C5Y6_9LACO</name>